<keyword evidence="12" id="KW-1185">Reference proteome</keyword>
<evidence type="ECO:0000313" key="11">
    <source>
        <dbReference type="EMBL" id="VCX38205.1"/>
    </source>
</evidence>
<evidence type="ECO:0000256" key="8">
    <source>
        <dbReference type="ARBA" id="ARBA00022729"/>
    </source>
</evidence>
<dbReference type="InterPro" id="IPR031386">
    <property type="entry name" value="UCMA"/>
</dbReference>
<evidence type="ECO:0000256" key="6">
    <source>
        <dbReference type="ARBA" id="ARBA00022530"/>
    </source>
</evidence>
<comment type="caution">
    <text evidence="11">The sequence shown here is derived from an EMBL/GenBank/DDBJ whole genome shotgun (WGS) entry which is preliminary data.</text>
</comment>
<dbReference type="EMBL" id="CYRY02043645">
    <property type="protein sequence ID" value="VCX38205.1"/>
    <property type="molecule type" value="Genomic_DNA"/>
</dbReference>
<comment type="function">
    <text evidence="1">May be involved in the negative control of osteogenic differentiation of osteochondrogenic precursor cells in peripheral zones of fetal cartilage and at the cartilage-bone interface.</text>
</comment>
<dbReference type="PANTHER" id="PTHR28647">
    <property type="entry name" value="UNIQUE CARTILAGE MATRIX-ASSOCIATED PROTEIN"/>
    <property type="match status" value="1"/>
</dbReference>
<keyword evidence="6" id="KW-0272">Extracellular matrix</keyword>
<sequence>LQCSRRSSQWKPQLRPLPRQGASRSPASLPPGMPGTDVRNLVAGFRVCRTLSVPWFPNRASVLPKMARRQLFLASCLSAAVLLTMLQEGTGASVGTQQVARQEAQEDVEQKIFMQESDASSFLKKRGKRSPKPQDEANGKFAGGLPSA</sequence>
<evidence type="ECO:0000256" key="10">
    <source>
        <dbReference type="SAM" id="MobiDB-lite"/>
    </source>
</evidence>
<keyword evidence="8" id="KW-0732">Signal</keyword>
<feature type="region of interest" description="Disordered" evidence="10">
    <location>
        <begin position="117"/>
        <end position="148"/>
    </location>
</feature>
<evidence type="ECO:0000256" key="1">
    <source>
        <dbReference type="ARBA" id="ARBA00002111"/>
    </source>
</evidence>
<evidence type="ECO:0000256" key="5">
    <source>
        <dbReference type="ARBA" id="ARBA00022525"/>
    </source>
</evidence>
<dbReference type="GO" id="GO:0048706">
    <property type="term" value="P:embryonic skeletal system development"/>
    <property type="evidence" value="ECO:0007669"/>
    <property type="project" value="TreeGrafter"/>
</dbReference>
<dbReference type="GO" id="GO:0031012">
    <property type="term" value="C:extracellular matrix"/>
    <property type="evidence" value="ECO:0007669"/>
    <property type="project" value="TreeGrafter"/>
</dbReference>
<keyword evidence="9" id="KW-0175">Coiled coil</keyword>
<feature type="non-terminal residue" evidence="11">
    <location>
        <position position="1"/>
    </location>
</feature>
<dbReference type="Proteomes" id="UP000269945">
    <property type="component" value="Unassembled WGS sequence"/>
</dbReference>
<keyword evidence="7" id="KW-0765">Sulfation</keyword>
<dbReference type="GO" id="GO:0045667">
    <property type="term" value="P:regulation of osteoblast differentiation"/>
    <property type="evidence" value="ECO:0007669"/>
    <property type="project" value="InterPro"/>
</dbReference>
<feature type="compositionally biased region" description="Polar residues" evidence="10">
    <location>
        <begin position="1"/>
        <end position="11"/>
    </location>
</feature>
<gene>
    <name evidence="11" type="ORF">BN2614_LOCUS1</name>
</gene>
<evidence type="ECO:0000256" key="7">
    <source>
        <dbReference type="ARBA" id="ARBA00022641"/>
    </source>
</evidence>
<evidence type="ECO:0000313" key="12">
    <source>
        <dbReference type="Proteomes" id="UP000269945"/>
    </source>
</evidence>
<reference evidence="11 12" key="1">
    <citation type="submission" date="2018-10" db="EMBL/GenBank/DDBJ databases">
        <authorList>
            <person name="Ekblom R."/>
            <person name="Jareborg N."/>
        </authorList>
    </citation>
    <scope>NUCLEOTIDE SEQUENCE [LARGE SCALE GENOMIC DNA]</scope>
    <source>
        <tissue evidence="11">Muscle</tissue>
    </source>
</reference>
<protein>
    <recommendedName>
        <fullName evidence="4">Unique cartilage matrix-associated protein</fullName>
    </recommendedName>
</protein>
<organism evidence="11 12">
    <name type="scientific">Gulo gulo</name>
    <name type="common">Wolverine</name>
    <name type="synonym">Gluton</name>
    <dbReference type="NCBI Taxonomy" id="48420"/>
    <lineage>
        <taxon>Eukaryota</taxon>
        <taxon>Metazoa</taxon>
        <taxon>Chordata</taxon>
        <taxon>Craniata</taxon>
        <taxon>Vertebrata</taxon>
        <taxon>Euteleostomi</taxon>
        <taxon>Mammalia</taxon>
        <taxon>Eutheria</taxon>
        <taxon>Laurasiatheria</taxon>
        <taxon>Carnivora</taxon>
        <taxon>Caniformia</taxon>
        <taxon>Musteloidea</taxon>
        <taxon>Mustelidae</taxon>
        <taxon>Guloninae</taxon>
        <taxon>Gulo</taxon>
    </lineage>
</organism>
<feature type="non-terminal residue" evidence="11">
    <location>
        <position position="148"/>
    </location>
</feature>
<evidence type="ECO:0000256" key="2">
    <source>
        <dbReference type="ARBA" id="ARBA00004498"/>
    </source>
</evidence>
<proteinExistence type="inferred from homology"/>
<evidence type="ECO:0000256" key="9">
    <source>
        <dbReference type="ARBA" id="ARBA00023054"/>
    </source>
</evidence>
<dbReference type="AlphaFoldDB" id="A0A9X9M6Y8"/>
<comment type="similarity">
    <text evidence="3">Belongs to the UCMA family.</text>
</comment>
<evidence type="ECO:0000256" key="3">
    <source>
        <dbReference type="ARBA" id="ARBA00011000"/>
    </source>
</evidence>
<dbReference type="PANTHER" id="PTHR28647:SF2">
    <property type="entry name" value="UNIQUE CARTILAGE MATRIX-ASSOCIATED PROTEIN"/>
    <property type="match status" value="1"/>
</dbReference>
<accession>A0A9X9M6Y8</accession>
<keyword evidence="5" id="KW-0964">Secreted</keyword>
<feature type="region of interest" description="Disordered" evidence="10">
    <location>
        <begin position="1"/>
        <end position="35"/>
    </location>
</feature>
<comment type="subcellular location">
    <subcellularLocation>
        <location evidence="2">Secreted</location>
        <location evidence="2">Extracellular space</location>
        <location evidence="2">Extracellular matrix</location>
    </subcellularLocation>
</comment>
<evidence type="ECO:0000256" key="4">
    <source>
        <dbReference type="ARBA" id="ARBA00013765"/>
    </source>
</evidence>
<name>A0A9X9M6Y8_GULGU</name>
<dbReference type="Pfam" id="PF17085">
    <property type="entry name" value="UCMA"/>
    <property type="match status" value="1"/>
</dbReference>